<dbReference type="GO" id="GO:0042597">
    <property type="term" value="C:periplasmic space"/>
    <property type="evidence" value="ECO:0007669"/>
    <property type="project" value="UniProtKB-ARBA"/>
</dbReference>
<comment type="similarity">
    <text evidence="1">Belongs to the bacterial solute-binding protein 5 family.</text>
</comment>
<organism evidence="6 7">
    <name type="scientific">Actinomadura luteofluorescens</name>
    <dbReference type="NCBI Taxonomy" id="46163"/>
    <lineage>
        <taxon>Bacteria</taxon>
        <taxon>Bacillati</taxon>
        <taxon>Actinomycetota</taxon>
        <taxon>Actinomycetes</taxon>
        <taxon>Streptosporangiales</taxon>
        <taxon>Thermomonosporaceae</taxon>
        <taxon>Actinomadura</taxon>
    </lineage>
</organism>
<dbReference type="GO" id="GO:0015833">
    <property type="term" value="P:peptide transport"/>
    <property type="evidence" value="ECO:0007669"/>
    <property type="project" value="TreeGrafter"/>
</dbReference>
<dbReference type="InterPro" id="IPR030678">
    <property type="entry name" value="Peptide/Ni-bd"/>
</dbReference>
<dbReference type="InterPro" id="IPR000914">
    <property type="entry name" value="SBP_5_dom"/>
</dbReference>
<evidence type="ECO:0000259" key="5">
    <source>
        <dbReference type="Pfam" id="PF00496"/>
    </source>
</evidence>
<evidence type="ECO:0000256" key="2">
    <source>
        <dbReference type="ARBA" id="ARBA00022448"/>
    </source>
</evidence>
<evidence type="ECO:0000256" key="1">
    <source>
        <dbReference type="ARBA" id="ARBA00005695"/>
    </source>
</evidence>
<gene>
    <name evidence="6" type="ORF">BJY14_007938</name>
</gene>
<dbReference type="GO" id="GO:0043190">
    <property type="term" value="C:ATP-binding cassette (ABC) transporter complex"/>
    <property type="evidence" value="ECO:0007669"/>
    <property type="project" value="InterPro"/>
</dbReference>
<dbReference type="Pfam" id="PF00496">
    <property type="entry name" value="SBP_bac_5"/>
    <property type="match status" value="1"/>
</dbReference>
<dbReference type="Gene3D" id="3.10.105.10">
    <property type="entry name" value="Dipeptide-binding Protein, Domain 3"/>
    <property type="match status" value="1"/>
</dbReference>
<dbReference type="PANTHER" id="PTHR30290:SF9">
    <property type="entry name" value="OLIGOPEPTIDE-BINDING PROTEIN APPA"/>
    <property type="match status" value="1"/>
</dbReference>
<feature type="chain" id="PRO_5038700263" evidence="4">
    <location>
        <begin position="23"/>
        <end position="536"/>
    </location>
</feature>
<evidence type="ECO:0000313" key="7">
    <source>
        <dbReference type="Proteomes" id="UP000529783"/>
    </source>
</evidence>
<keyword evidence="7" id="KW-1185">Reference proteome</keyword>
<sequence>MRRGTRRLAATATALALSIGMAGCGGSPSKQNTGEVIIAFPSDVDTIDPHQFRSVAAYGVVGNIYGTLLQEDYAAPADGTHEPTGRNTPYLAKSATWNGDRTVLTFELRADAVFADGSPLKSEDVVYSLQRALSDVGYASAVGSWLNVKDPEKDIVAKSDSVVELHVTHYSALIEQFLTFQIFPILDKSAGKAAATKDDPWSAKFFAKQSTGSGPYTVQSMTQDEGVVLKKNKRFTASDLSGAADTIQIKSMPDPQQAYLALQKGAVDLVTGLTPDIAQAVSKDAGLELYDLAYSDIVYIGMNNKDPLLKDARVRRAISYLMPYDALRKDVMKGYAGAAYGAVPHPMKDALDGTGRRVAYGTDPEAARKLLAEAGVSPGELTLKLSVPTTEVSLRQSAVFIQSALAKSGIKVELNEMSEADFNSNLGKMQMYIDSWYSWGQDSVYQMFFLLKSGLFTNYTNFSNKKVDELLEKAMATTDAAERRSLSHQAQQIIIDEAPWAFLFTRNTLIGARRGVSGITHSNDANLRFDKLRVTQ</sequence>
<evidence type="ECO:0000313" key="6">
    <source>
        <dbReference type="EMBL" id="NYD51955.1"/>
    </source>
</evidence>
<evidence type="ECO:0000256" key="4">
    <source>
        <dbReference type="SAM" id="SignalP"/>
    </source>
</evidence>
<comment type="caution">
    <text evidence="6">The sequence shown here is derived from an EMBL/GenBank/DDBJ whole genome shotgun (WGS) entry which is preliminary data.</text>
</comment>
<keyword evidence="3 4" id="KW-0732">Signal</keyword>
<protein>
    <submittedName>
        <fullName evidence="6">Peptide/nickel transport system substrate-binding protein</fullName>
    </submittedName>
</protein>
<keyword evidence="2" id="KW-0813">Transport</keyword>
<name>A0A7Y9JK56_9ACTN</name>
<feature type="signal peptide" evidence="4">
    <location>
        <begin position="1"/>
        <end position="22"/>
    </location>
</feature>
<feature type="domain" description="Solute-binding protein family 5" evidence="5">
    <location>
        <begin position="89"/>
        <end position="453"/>
    </location>
</feature>
<proteinExistence type="inferred from homology"/>
<reference evidence="6 7" key="1">
    <citation type="submission" date="2020-07" db="EMBL/GenBank/DDBJ databases">
        <title>Sequencing the genomes of 1000 actinobacteria strains.</title>
        <authorList>
            <person name="Klenk H.-P."/>
        </authorList>
    </citation>
    <scope>NUCLEOTIDE SEQUENCE [LARGE SCALE GENOMIC DNA]</scope>
    <source>
        <strain evidence="6 7">DSM 40398</strain>
    </source>
</reference>
<dbReference type="PROSITE" id="PS51257">
    <property type="entry name" value="PROKAR_LIPOPROTEIN"/>
    <property type="match status" value="1"/>
</dbReference>
<accession>A0A7Y9JK56</accession>
<dbReference type="CDD" id="cd08512">
    <property type="entry name" value="PBP2_NikA_DppA_OppA_like_7"/>
    <property type="match status" value="1"/>
</dbReference>
<dbReference type="SUPFAM" id="SSF53850">
    <property type="entry name" value="Periplasmic binding protein-like II"/>
    <property type="match status" value="1"/>
</dbReference>
<dbReference type="PANTHER" id="PTHR30290">
    <property type="entry name" value="PERIPLASMIC BINDING COMPONENT OF ABC TRANSPORTER"/>
    <property type="match status" value="1"/>
</dbReference>
<dbReference type="InterPro" id="IPR039424">
    <property type="entry name" value="SBP_5"/>
</dbReference>
<dbReference type="Gene3D" id="3.40.190.10">
    <property type="entry name" value="Periplasmic binding protein-like II"/>
    <property type="match status" value="1"/>
</dbReference>
<dbReference type="Proteomes" id="UP000529783">
    <property type="component" value="Unassembled WGS sequence"/>
</dbReference>
<dbReference type="GO" id="GO:1904680">
    <property type="term" value="F:peptide transmembrane transporter activity"/>
    <property type="evidence" value="ECO:0007669"/>
    <property type="project" value="TreeGrafter"/>
</dbReference>
<dbReference type="EMBL" id="JACCBA010000001">
    <property type="protein sequence ID" value="NYD51955.1"/>
    <property type="molecule type" value="Genomic_DNA"/>
</dbReference>
<dbReference type="AlphaFoldDB" id="A0A7Y9JK56"/>
<evidence type="ECO:0000256" key="3">
    <source>
        <dbReference type="ARBA" id="ARBA00022729"/>
    </source>
</evidence>
<dbReference type="RefSeq" id="WP_179848235.1">
    <property type="nucleotide sequence ID" value="NZ_JACCBA010000001.1"/>
</dbReference>
<dbReference type="PIRSF" id="PIRSF002741">
    <property type="entry name" value="MppA"/>
    <property type="match status" value="1"/>
</dbReference>